<sequence length="719" mass="82542">MRSSGLLKGLLLFVLCAFVFCEDHEGEEHEVAHEVVEEVKEVIERLENEIGEEVRETREEDIAADSPFDRTVAVKFVLAGEQNEDGEFFEKINQIEALYWQDPAWDTYTPAWAEEGSKTTVSVIADPDITSLHAGRPATYKMRYDVTYRKNPHLPGTEGFVVNGGQLVEAGGPARDVARRTVEVTPIDWAKCMNEPFDENDRDCRFVQYLNKEPCRSFSPEYLEECLVFYEWSGIIPDDAGPVLPISRTTSSVVNEVNENGDRNGMFYIKCNEQEAAPKADRRLFGLFHFPKDGDTYSPICSPCQRRGICPPYSVCQDLGSGEYECLCIAGYDMDKHGNCVRNHTNPEIQLRFKNRHQSVTKLKQCGRYIEEGYDVVVGNNPGDSPGEHYVDVDYPPELAAESVRYHGEFEVSYWLKGTTVQHNPPPVKRPVIVEQVDRCGFRHCGEQCPENTLCQHQPDEPYPRDIACVCYQPRQCSNPDDMNEEHLPAFYEDRAVAAREYHIQKLAEGYKWHLPPTRCYEEEGERSQTTCEDAAPPVLYYKEYQDPVYSCKVCNSPITEGSFQEPDCWFFDFHDGREEKCQFSSTKHLQRINETFSVEDVKLIARDTKGHETYATIKLYHQIQDISKEIEELIHFRKQMRDFEAAIEGLLYWCMVIGLTFAAILLIWLAFTAEGMLFFRTLCRKVTNPSVSWAHHEANIIAEDIFNKRNPNSPARRT</sequence>
<dbReference type="InterPro" id="IPR000742">
    <property type="entry name" value="EGF"/>
</dbReference>
<dbReference type="EMBL" id="HBKR01018454">
    <property type="protein sequence ID" value="CAE2307141.1"/>
    <property type="molecule type" value="Transcribed_RNA"/>
</dbReference>
<evidence type="ECO:0000256" key="2">
    <source>
        <dbReference type="SAM" id="Phobius"/>
    </source>
</evidence>
<dbReference type="PROSITE" id="PS01186">
    <property type="entry name" value="EGF_2"/>
    <property type="match status" value="1"/>
</dbReference>
<organism evidence="5">
    <name type="scientific">Paramoeba aestuarina</name>
    <dbReference type="NCBI Taxonomy" id="180227"/>
    <lineage>
        <taxon>Eukaryota</taxon>
        <taxon>Amoebozoa</taxon>
        <taxon>Discosea</taxon>
        <taxon>Flabellinia</taxon>
        <taxon>Dactylopodida</taxon>
        <taxon>Paramoebidae</taxon>
        <taxon>Paramoeba</taxon>
    </lineage>
</organism>
<evidence type="ECO:0000256" key="1">
    <source>
        <dbReference type="SAM" id="Coils"/>
    </source>
</evidence>
<evidence type="ECO:0000313" key="5">
    <source>
        <dbReference type="EMBL" id="CAE2307141.1"/>
    </source>
</evidence>
<keyword evidence="2" id="KW-1133">Transmembrane helix</keyword>
<feature type="domain" description="EGF-like" evidence="4">
    <location>
        <begin position="326"/>
        <end position="340"/>
    </location>
</feature>
<proteinExistence type="predicted"/>
<protein>
    <recommendedName>
        <fullName evidence="4">EGF-like domain-containing protein</fullName>
    </recommendedName>
</protein>
<keyword evidence="3" id="KW-0732">Signal</keyword>
<gene>
    <name evidence="5" type="ORF">NAES01612_LOCUS12123</name>
</gene>
<feature type="chain" id="PRO_5031494794" description="EGF-like domain-containing protein" evidence="3">
    <location>
        <begin position="22"/>
        <end position="719"/>
    </location>
</feature>
<evidence type="ECO:0000256" key="3">
    <source>
        <dbReference type="SAM" id="SignalP"/>
    </source>
</evidence>
<feature type="signal peptide" evidence="3">
    <location>
        <begin position="1"/>
        <end position="21"/>
    </location>
</feature>
<keyword evidence="1" id="KW-0175">Coiled coil</keyword>
<reference evidence="5" key="1">
    <citation type="submission" date="2021-01" db="EMBL/GenBank/DDBJ databases">
        <authorList>
            <person name="Corre E."/>
            <person name="Pelletier E."/>
            <person name="Niang G."/>
            <person name="Scheremetjew M."/>
            <person name="Finn R."/>
            <person name="Kale V."/>
            <person name="Holt S."/>
            <person name="Cochrane G."/>
            <person name="Meng A."/>
            <person name="Brown T."/>
            <person name="Cohen L."/>
        </authorList>
    </citation>
    <scope>NUCLEOTIDE SEQUENCE</scope>
    <source>
        <strain evidence="5">SoJaBio B1-5/56/2</strain>
    </source>
</reference>
<name>A0A7S4KWU8_9EUKA</name>
<dbReference type="AlphaFoldDB" id="A0A7S4KWU8"/>
<feature type="transmembrane region" description="Helical" evidence="2">
    <location>
        <begin position="651"/>
        <end position="672"/>
    </location>
</feature>
<keyword evidence="2" id="KW-0812">Transmembrane</keyword>
<feature type="coiled-coil region" evidence="1">
    <location>
        <begin position="29"/>
        <end position="56"/>
    </location>
</feature>
<evidence type="ECO:0000259" key="4">
    <source>
        <dbReference type="PROSITE" id="PS01186"/>
    </source>
</evidence>
<accession>A0A7S4KWU8</accession>
<keyword evidence="2" id="KW-0472">Membrane</keyword>